<dbReference type="EMBL" id="JARXIC010000002">
    <property type="protein sequence ID" value="MDQ8193064.1"/>
    <property type="molecule type" value="Genomic_DNA"/>
</dbReference>
<accession>A0ABU1AEJ2</accession>
<gene>
    <name evidence="3" type="ORF">QEH59_01410</name>
</gene>
<dbReference type="SUPFAM" id="SSF56954">
    <property type="entry name" value="Outer membrane efflux proteins (OEP)"/>
    <property type="match status" value="1"/>
</dbReference>
<comment type="caution">
    <text evidence="3">The sequence shown here is derived from an EMBL/GenBank/DDBJ whole genome shotgun (WGS) entry which is preliminary data.</text>
</comment>
<feature type="chain" id="PRO_5044987563" evidence="2">
    <location>
        <begin position="21"/>
        <end position="465"/>
    </location>
</feature>
<sequence length="465" mass="50597">MFKTTIPALGLVLLSGCSMAPDYQRPAAPVAESYSGAQTTTSNSSQHVPDWQQFYQEPELQALIELALVNNRDLRINELSTEQLRAYFRIQRSALLPNLDAAGNGTRQRSPADLTYTGDSSISSSYQVGLQMPAYELDFFGRVQSLRDEALQQYLASETAQASVELSLITSVANQYHTLLALREQRALASEGKAAARKAYKINKDSFDGGVGTELDLRTAEAQLEAYRASEIAFQEQVRQAENRLGELLGTTIPTSVKASDATLANSNMSTDLPVGLPSELLVRRPDIRAAEHVLQAANAKIGAARATFFPSVKLTAFGGTASSELSGLFESGSAAWSFAPQITLPIFAGGRNKANLQVAELQKQIEIANYEKSIQTAFREVADALAVRSTIDQRIEAQAARVEAARRRNELSDQRFEAGIDSFLPVLLAQQELFAAKQDLVRAQLDRLTSQTALFAALGGGWEE</sequence>
<keyword evidence="2" id="KW-0732">Signal</keyword>
<dbReference type="RefSeq" id="WP_308983573.1">
    <property type="nucleotide sequence ID" value="NZ_JARXIC010000002.1"/>
</dbReference>
<feature type="signal peptide" evidence="2">
    <location>
        <begin position="1"/>
        <end position="20"/>
    </location>
</feature>
<organism evidence="3 4">
    <name type="scientific">Thalassobacterium sedimentorum</name>
    <dbReference type="NCBI Taxonomy" id="3041258"/>
    <lineage>
        <taxon>Bacteria</taxon>
        <taxon>Pseudomonadati</taxon>
        <taxon>Verrucomicrobiota</taxon>
        <taxon>Opitutia</taxon>
        <taxon>Puniceicoccales</taxon>
        <taxon>Coraliomargaritaceae</taxon>
        <taxon>Thalassobacterium</taxon>
    </lineage>
</organism>
<keyword evidence="2" id="KW-0812">Transmembrane</keyword>
<evidence type="ECO:0000313" key="4">
    <source>
        <dbReference type="Proteomes" id="UP001243717"/>
    </source>
</evidence>
<evidence type="ECO:0000256" key="2">
    <source>
        <dbReference type="RuleBase" id="RU362097"/>
    </source>
</evidence>
<reference evidence="3 4" key="1">
    <citation type="submission" date="2023-04" db="EMBL/GenBank/DDBJ databases">
        <title>A novel bacteria isolated from coastal sediment.</title>
        <authorList>
            <person name="Liu X.-J."/>
            <person name="Du Z.-J."/>
        </authorList>
    </citation>
    <scope>NUCLEOTIDE SEQUENCE [LARGE SCALE GENOMIC DNA]</scope>
    <source>
        <strain evidence="3 4">SDUM461004</strain>
    </source>
</reference>
<comment type="subcellular location">
    <subcellularLocation>
        <location evidence="2">Cell membrane</location>
        <topology evidence="2">Lipid-anchor</topology>
    </subcellularLocation>
</comment>
<dbReference type="PANTHER" id="PTHR30203">
    <property type="entry name" value="OUTER MEMBRANE CATION EFFLUX PROTEIN"/>
    <property type="match status" value="1"/>
</dbReference>
<comment type="similarity">
    <text evidence="1 2">Belongs to the outer membrane factor (OMF) (TC 1.B.17) family.</text>
</comment>
<evidence type="ECO:0000313" key="3">
    <source>
        <dbReference type="EMBL" id="MDQ8193064.1"/>
    </source>
</evidence>
<evidence type="ECO:0000256" key="1">
    <source>
        <dbReference type="ARBA" id="ARBA00007613"/>
    </source>
</evidence>
<dbReference type="Gene3D" id="2.20.200.10">
    <property type="entry name" value="Outer membrane efflux proteins (OEP)"/>
    <property type="match status" value="1"/>
</dbReference>
<name>A0ABU1AEJ2_9BACT</name>
<dbReference type="Gene3D" id="1.20.1600.10">
    <property type="entry name" value="Outer membrane efflux proteins (OEP)"/>
    <property type="match status" value="1"/>
</dbReference>
<keyword evidence="2" id="KW-0449">Lipoprotein</keyword>
<dbReference type="Proteomes" id="UP001243717">
    <property type="component" value="Unassembled WGS sequence"/>
</dbReference>
<keyword evidence="2" id="KW-0564">Palmitate</keyword>
<dbReference type="InterPro" id="IPR010131">
    <property type="entry name" value="MdtP/NodT-like"/>
</dbReference>
<keyword evidence="2" id="KW-0472">Membrane</keyword>
<dbReference type="NCBIfam" id="TIGR01845">
    <property type="entry name" value="outer_NodT"/>
    <property type="match status" value="1"/>
</dbReference>
<dbReference type="InterPro" id="IPR003423">
    <property type="entry name" value="OMP_efflux"/>
</dbReference>
<protein>
    <submittedName>
        <fullName evidence="3">Efflux transporter outer membrane subunit</fullName>
    </submittedName>
</protein>
<keyword evidence="4" id="KW-1185">Reference proteome</keyword>
<dbReference type="PROSITE" id="PS51257">
    <property type="entry name" value="PROKAR_LIPOPROTEIN"/>
    <property type="match status" value="1"/>
</dbReference>
<dbReference type="PANTHER" id="PTHR30203:SF32">
    <property type="entry name" value="CATION EFFLUX SYSTEM PROTEIN CUSC"/>
    <property type="match status" value="1"/>
</dbReference>
<dbReference type="Pfam" id="PF02321">
    <property type="entry name" value="OEP"/>
    <property type="match status" value="2"/>
</dbReference>
<keyword evidence="2" id="KW-1134">Transmembrane beta strand</keyword>
<proteinExistence type="inferred from homology"/>